<feature type="compositionally biased region" description="Basic and acidic residues" evidence="1">
    <location>
        <begin position="105"/>
        <end position="115"/>
    </location>
</feature>
<feature type="region of interest" description="Disordered" evidence="1">
    <location>
        <begin position="1"/>
        <end position="35"/>
    </location>
</feature>
<protein>
    <submittedName>
        <fullName evidence="2">Uncharacterized protein</fullName>
    </submittedName>
</protein>
<organism evidence="2">
    <name type="scientific">Noctiluca scintillans</name>
    <name type="common">Sea sparkle</name>
    <name type="synonym">Red tide dinoflagellate</name>
    <dbReference type="NCBI Taxonomy" id="2966"/>
    <lineage>
        <taxon>Eukaryota</taxon>
        <taxon>Sar</taxon>
        <taxon>Alveolata</taxon>
        <taxon>Dinophyceae</taxon>
        <taxon>Noctilucales</taxon>
        <taxon>Noctilucaceae</taxon>
        <taxon>Noctiluca</taxon>
    </lineage>
</organism>
<dbReference type="AlphaFoldDB" id="A0A7S1APS3"/>
<accession>A0A7S1APS3</accession>
<feature type="compositionally biased region" description="Basic residues" evidence="1">
    <location>
        <begin position="69"/>
        <end position="80"/>
    </location>
</feature>
<feature type="compositionally biased region" description="Basic residues" evidence="1">
    <location>
        <begin position="17"/>
        <end position="30"/>
    </location>
</feature>
<reference evidence="2" key="1">
    <citation type="submission" date="2021-01" db="EMBL/GenBank/DDBJ databases">
        <authorList>
            <person name="Corre E."/>
            <person name="Pelletier E."/>
            <person name="Niang G."/>
            <person name="Scheremetjew M."/>
            <person name="Finn R."/>
            <person name="Kale V."/>
            <person name="Holt S."/>
            <person name="Cochrane G."/>
            <person name="Meng A."/>
            <person name="Brown T."/>
            <person name="Cohen L."/>
        </authorList>
    </citation>
    <scope>NUCLEOTIDE SEQUENCE</scope>
</reference>
<evidence type="ECO:0000313" key="2">
    <source>
        <dbReference type="EMBL" id="CAD8861365.1"/>
    </source>
</evidence>
<sequence>MSTPGNDTGTQRDRSERRSHKHRHREKHFHGSNLEEVGWTEYSVNRVLELFQGRTCCCSQRGKVDSKHNRPHSSHRKHRRSTDGDPETSEVPARRRKSSLCAAGDKGRREGRVAFDDDDDMLRSALYVPHPPTAEGSSS</sequence>
<name>A0A7S1APS3_NOCSC</name>
<gene>
    <name evidence="2" type="ORF">NSCI0253_LOCUS35720</name>
</gene>
<proteinExistence type="predicted"/>
<evidence type="ECO:0000256" key="1">
    <source>
        <dbReference type="SAM" id="MobiDB-lite"/>
    </source>
</evidence>
<dbReference type="EMBL" id="HBFQ01050083">
    <property type="protein sequence ID" value="CAD8861365.1"/>
    <property type="molecule type" value="Transcribed_RNA"/>
</dbReference>
<feature type="region of interest" description="Disordered" evidence="1">
    <location>
        <begin position="59"/>
        <end position="119"/>
    </location>
</feature>